<dbReference type="AlphaFoldDB" id="A0AAE3IWG2"/>
<dbReference type="InterPro" id="IPR025202">
    <property type="entry name" value="PLD-like_dom"/>
</dbReference>
<dbReference type="GO" id="GO:0005886">
    <property type="term" value="C:plasma membrane"/>
    <property type="evidence" value="ECO:0007669"/>
    <property type="project" value="UniProtKB-SubCell"/>
</dbReference>
<evidence type="ECO:0000256" key="1">
    <source>
        <dbReference type="ARBA" id="ARBA00004236"/>
    </source>
</evidence>
<comment type="caution">
    <text evidence="15">The sequence shown here is derived from an EMBL/GenBank/DDBJ whole genome shotgun (WGS) entry which is preliminary data.</text>
</comment>
<keyword evidence="7 13" id="KW-1133">Transmembrane helix</keyword>
<dbReference type="InterPro" id="IPR001736">
    <property type="entry name" value="PLipase_D/transphosphatidylase"/>
</dbReference>
<evidence type="ECO:0000256" key="12">
    <source>
        <dbReference type="NCBIfam" id="TIGR04265"/>
    </source>
</evidence>
<evidence type="ECO:0000313" key="15">
    <source>
        <dbReference type="EMBL" id="MCU9613335.1"/>
    </source>
</evidence>
<dbReference type="PANTHER" id="PTHR21248">
    <property type="entry name" value="CARDIOLIPIN SYNTHASE"/>
    <property type="match status" value="1"/>
</dbReference>
<evidence type="ECO:0000313" key="16">
    <source>
        <dbReference type="Proteomes" id="UP001209318"/>
    </source>
</evidence>
<evidence type="ECO:0000259" key="14">
    <source>
        <dbReference type="PROSITE" id="PS50035"/>
    </source>
</evidence>
<dbReference type="CDD" id="cd09110">
    <property type="entry name" value="PLDc_CLS_1"/>
    <property type="match status" value="1"/>
</dbReference>
<evidence type="ECO:0000256" key="9">
    <source>
        <dbReference type="ARBA" id="ARBA00023136"/>
    </source>
</evidence>
<dbReference type="GO" id="GO:0008808">
    <property type="term" value="F:cardiolipin synthase activity"/>
    <property type="evidence" value="ECO:0007669"/>
    <property type="project" value="UniProtKB-UniRule"/>
</dbReference>
<dbReference type="EC" id="2.7.8.-" evidence="12"/>
<gene>
    <name evidence="15" type="primary">cls</name>
    <name evidence="15" type="ORF">OEV98_07175</name>
</gene>
<dbReference type="PANTHER" id="PTHR21248:SF7">
    <property type="entry name" value="MINOR CARDIOLIPIN SYNTHASE CLSB"/>
    <property type="match status" value="1"/>
</dbReference>
<name>A0AAE3IWG2_9BACI</name>
<dbReference type="FunFam" id="3.30.870.10:FF:000014">
    <property type="entry name" value="Cardiolipin synthase"/>
    <property type="match status" value="1"/>
</dbReference>
<dbReference type="SUPFAM" id="SSF56024">
    <property type="entry name" value="Phospholipase D/nuclease"/>
    <property type="match status" value="2"/>
</dbReference>
<feature type="transmembrane region" description="Helical" evidence="13">
    <location>
        <begin position="6"/>
        <end position="24"/>
    </location>
</feature>
<evidence type="ECO:0000256" key="13">
    <source>
        <dbReference type="SAM" id="Phobius"/>
    </source>
</evidence>
<dbReference type="GO" id="GO:0032049">
    <property type="term" value="P:cardiolipin biosynthetic process"/>
    <property type="evidence" value="ECO:0007669"/>
    <property type="project" value="UniProtKB-UniRule"/>
</dbReference>
<protein>
    <recommendedName>
        <fullName evidence="12">Cardiolipin synthase</fullName>
        <ecNumber evidence="12">2.7.8.-</ecNumber>
    </recommendedName>
</protein>
<dbReference type="Gene3D" id="3.30.870.10">
    <property type="entry name" value="Endonuclease Chain A"/>
    <property type="match status" value="2"/>
</dbReference>
<evidence type="ECO:0000256" key="7">
    <source>
        <dbReference type="ARBA" id="ARBA00022989"/>
    </source>
</evidence>
<keyword evidence="16" id="KW-1185">Reference proteome</keyword>
<keyword evidence="5 13" id="KW-0812">Transmembrane</keyword>
<keyword evidence="10" id="KW-0594">Phospholipid biosynthesis</keyword>
<feature type="domain" description="PLD phosphodiesterase" evidence="14">
    <location>
        <begin position="313"/>
        <end position="340"/>
    </location>
</feature>
<dbReference type="CDD" id="cd09112">
    <property type="entry name" value="PLDc_CLS_2"/>
    <property type="match status" value="1"/>
</dbReference>
<reference evidence="15" key="1">
    <citation type="submission" date="2022-10" db="EMBL/GenBank/DDBJ databases">
        <title>Description of Fervidibacillus gen. nov. in the family Fervidibacillaceae fam. nov. with two species, Fervidibacillus albus sp. nov., and Fervidibacillus halotolerans sp. nov., isolated from tidal flat sediments.</title>
        <authorList>
            <person name="Kwon K.K."/>
            <person name="Yang S.-H."/>
        </authorList>
    </citation>
    <scope>NUCLEOTIDE SEQUENCE</scope>
    <source>
        <strain evidence="15">JCM 19140</strain>
    </source>
</reference>
<keyword evidence="2" id="KW-1003">Cell membrane</keyword>
<dbReference type="Proteomes" id="UP001209318">
    <property type="component" value="Unassembled WGS sequence"/>
</dbReference>
<dbReference type="EMBL" id="JAOUSF010000002">
    <property type="protein sequence ID" value="MCU9613335.1"/>
    <property type="molecule type" value="Genomic_DNA"/>
</dbReference>
<keyword evidence="6" id="KW-0677">Repeat</keyword>
<accession>A0AAE3IWG2</accession>
<evidence type="ECO:0000256" key="11">
    <source>
        <dbReference type="ARBA" id="ARBA00023264"/>
    </source>
</evidence>
<comment type="subcellular location">
    <subcellularLocation>
        <location evidence="1">Cell membrane</location>
    </subcellularLocation>
</comment>
<dbReference type="SMART" id="SM00155">
    <property type="entry name" value="PLDc"/>
    <property type="match status" value="2"/>
</dbReference>
<keyword evidence="3" id="KW-0444">Lipid biosynthesis</keyword>
<evidence type="ECO:0000256" key="3">
    <source>
        <dbReference type="ARBA" id="ARBA00022516"/>
    </source>
</evidence>
<evidence type="ECO:0000256" key="4">
    <source>
        <dbReference type="ARBA" id="ARBA00022679"/>
    </source>
</evidence>
<feature type="domain" description="PLD phosphodiesterase" evidence="14">
    <location>
        <begin position="141"/>
        <end position="168"/>
    </location>
</feature>
<proteinExistence type="predicted"/>
<keyword evidence="8" id="KW-0443">Lipid metabolism</keyword>
<dbReference type="PROSITE" id="PS50035">
    <property type="entry name" value="PLD"/>
    <property type="match status" value="2"/>
</dbReference>
<dbReference type="NCBIfam" id="TIGR04265">
    <property type="entry name" value="bac_cardiolipin"/>
    <property type="match status" value="1"/>
</dbReference>
<organism evidence="15 16">
    <name type="scientific">Perspicuibacillus lycopersici</name>
    <dbReference type="NCBI Taxonomy" id="1325689"/>
    <lineage>
        <taxon>Bacteria</taxon>
        <taxon>Bacillati</taxon>
        <taxon>Bacillota</taxon>
        <taxon>Bacilli</taxon>
        <taxon>Bacillales</taxon>
        <taxon>Bacillaceae</taxon>
        <taxon>Perspicuibacillus</taxon>
    </lineage>
</organism>
<dbReference type="Pfam" id="PF13091">
    <property type="entry name" value="PLDc_2"/>
    <property type="match status" value="2"/>
</dbReference>
<evidence type="ECO:0000256" key="8">
    <source>
        <dbReference type="ARBA" id="ARBA00023098"/>
    </source>
</evidence>
<evidence type="ECO:0000256" key="6">
    <source>
        <dbReference type="ARBA" id="ARBA00022737"/>
    </source>
</evidence>
<keyword evidence="11" id="KW-1208">Phospholipid metabolism</keyword>
<evidence type="ECO:0000256" key="5">
    <source>
        <dbReference type="ARBA" id="ARBA00022692"/>
    </source>
</evidence>
<dbReference type="InterPro" id="IPR022924">
    <property type="entry name" value="Cardiolipin_synthase"/>
</dbReference>
<evidence type="ECO:0000256" key="2">
    <source>
        <dbReference type="ARBA" id="ARBA00022475"/>
    </source>
</evidence>
<keyword evidence="4" id="KW-0808">Transferase</keyword>
<evidence type="ECO:0000256" key="10">
    <source>
        <dbReference type="ARBA" id="ARBA00023209"/>
    </source>
</evidence>
<sequence length="400" mass="46493">MLVLIWIVLLLIIFVFLLFLDLYLGRKSHLRSVKTHSFPLRHSDVEIIIKGPLLFDRIFQDIERAQHHIHMLFYIFRDDSFGQELFSLLQKKAAEGVEIRILIDWLGSIGFPRKVIKDLKRKGIDIAFGHTPSFPYLFYKVQSRNHRKITIIDGQIGYLGGFNVGKEYVDKDPKLSPWRDCHVRITGEGVEDLQLQFLTDWTEATKRPPEHADQLYPPLQKGRIQHQFVSFEGVGLEDKVCQLLQNAKKKVIIGSPYFIPGKKAFTALKQTIKRGVEVTLIVPKVSDHLLIKEASYRYLRKLLSLGCVIYQYREGFYHAKVFIIDDETCSIGTANFDKRSFYFNHEMNSIFYDSEMVDHMLKIAHLDISKSSRLHKEALNKPNAFEKVKEWIALLVSPFL</sequence>
<dbReference type="RefSeq" id="WP_263072545.1">
    <property type="nucleotide sequence ID" value="NZ_JAOUSF010000002.1"/>
</dbReference>
<keyword evidence="9 13" id="KW-0472">Membrane</keyword>